<dbReference type="Gene3D" id="3.40.50.300">
    <property type="entry name" value="P-loop containing nucleotide triphosphate hydrolases"/>
    <property type="match status" value="1"/>
</dbReference>
<organism evidence="2 3">
    <name type="scientific">Aliikangiella coralliicola</name>
    <dbReference type="NCBI Taxonomy" id="2592383"/>
    <lineage>
        <taxon>Bacteria</taxon>
        <taxon>Pseudomonadati</taxon>
        <taxon>Pseudomonadota</taxon>
        <taxon>Gammaproteobacteria</taxon>
        <taxon>Oceanospirillales</taxon>
        <taxon>Pleioneaceae</taxon>
        <taxon>Aliikangiella</taxon>
    </lineage>
</organism>
<name>A0A545UAI0_9GAMM</name>
<dbReference type="OrthoDB" id="1550976at2"/>
<feature type="coiled-coil region" evidence="1">
    <location>
        <begin position="235"/>
        <end position="262"/>
    </location>
</feature>
<protein>
    <recommendedName>
        <fullName evidence="4">Kinase</fullName>
    </recommendedName>
</protein>
<gene>
    <name evidence="2" type="ORF">FLL46_16275</name>
</gene>
<reference evidence="2 3" key="1">
    <citation type="submission" date="2019-07" db="EMBL/GenBank/DDBJ databases">
        <title>Draft genome for Aliikangiella sp. M105.</title>
        <authorList>
            <person name="Wang G."/>
        </authorList>
    </citation>
    <scope>NUCLEOTIDE SEQUENCE [LARGE SCALE GENOMIC DNA]</scope>
    <source>
        <strain evidence="2 3">M105</strain>
    </source>
</reference>
<accession>A0A545UAI0</accession>
<dbReference type="RefSeq" id="WP_142932394.1">
    <property type="nucleotide sequence ID" value="NZ_ML660166.1"/>
</dbReference>
<proteinExistence type="predicted"/>
<evidence type="ECO:0008006" key="4">
    <source>
        <dbReference type="Google" id="ProtNLM"/>
    </source>
</evidence>
<evidence type="ECO:0000256" key="1">
    <source>
        <dbReference type="SAM" id="Coils"/>
    </source>
</evidence>
<keyword evidence="3" id="KW-1185">Reference proteome</keyword>
<dbReference type="PANTHER" id="PTHR10285">
    <property type="entry name" value="URIDINE KINASE"/>
    <property type="match status" value="1"/>
</dbReference>
<keyword evidence="1" id="KW-0175">Coiled coil</keyword>
<evidence type="ECO:0000313" key="3">
    <source>
        <dbReference type="Proteomes" id="UP000315439"/>
    </source>
</evidence>
<evidence type="ECO:0000313" key="2">
    <source>
        <dbReference type="EMBL" id="TQV86471.1"/>
    </source>
</evidence>
<sequence>MKPQQLDISKFCQAHHIAPEPFITNYKNTYAPLLNSIVERYFSLGKKPMFIGLNGAQGSGKSTLASLMCEILTKQFSLNTVQLSIDDLYKTRLNRQQMAKSTHPLFATRGVPGTHDINLGLSLFNLLADQSCREVLLPRFDKASDEQLPEQQWGKLTALPDIVIFEGWCVGTIAQKESQLATAINSLEAKQDGQMVWRKRVNQELKQSYRQLFSYIDFLIFLKAPDYSCVFQWRQEQEQKLIKKLKQTNKNLSRTMNDEQLKNFMMYFERLTRHNLETMPSYADITIELNEDRTPKLAL</sequence>
<dbReference type="Proteomes" id="UP000315439">
    <property type="component" value="Unassembled WGS sequence"/>
</dbReference>
<comment type="caution">
    <text evidence="2">The sequence shown here is derived from an EMBL/GenBank/DDBJ whole genome shotgun (WGS) entry which is preliminary data.</text>
</comment>
<dbReference type="AlphaFoldDB" id="A0A545UAI0"/>
<dbReference type="SUPFAM" id="SSF52540">
    <property type="entry name" value="P-loop containing nucleoside triphosphate hydrolases"/>
    <property type="match status" value="1"/>
</dbReference>
<dbReference type="InterPro" id="IPR027417">
    <property type="entry name" value="P-loop_NTPase"/>
</dbReference>
<dbReference type="EMBL" id="VIKS01000010">
    <property type="protein sequence ID" value="TQV86471.1"/>
    <property type="molecule type" value="Genomic_DNA"/>
</dbReference>